<dbReference type="InterPro" id="IPR020583">
    <property type="entry name" value="Inositol_monoP_metal-BS"/>
</dbReference>
<accession>A0ABR8KUD6</accession>
<dbReference type="PANTHER" id="PTHR20854:SF4">
    <property type="entry name" value="INOSITOL-1-MONOPHOSPHATASE-RELATED"/>
    <property type="match status" value="1"/>
</dbReference>
<evidence type="ECO:0000256" key="3">
    <source>
        <dbReference type="ARBA" id="ARBA00022801"/>
    </source>
</evidence>
<dbReference type="SUPFAM" id="SSF56655">
    <property type="entry name" value="Carbohydrate phosphatase"/>
    <property type="match status" value="1"/>
</dbReference>
<sequence length="267" mass="29005">MSPLDEEIRDLLRFAAQRSMLPRFRALADSEIEMKGEDDPVTVVDREVESFLTEALTKLAPGVEVVGEEAVHADESVLDHLSGQCWIIDPLDGTANFTEGKEPFGIIVALADAGKAVAGWLYDPNKDRLCHAKLGEGAFVNGEKVSAQTTGDTPPVAAISRIFLTEEQRAQVDANLAPHYSLVDIPRCAAEQYPRLALGENDVSSFKRTYAWDHAAGVLWLNEAGGKAARLDGSEYRVDEHGKPGLVGASNPAIWDEFVGRVLNPPE</sequence>
<evidence type="ECO:0000313" key="6">
    <source>
        <dbReference type="Proteomes" id="UP000635384"/>
    </source>
</evidence>
<name>A0ABR8KUD6_9SPHN</name>
<dbReference type="PROSITE" id="PS00629">
    <property type="entry name" value="IMP_1"/>
    <property type="match status" value="1"/>
</dbReference>
<dbReference type="PRINTS" id="PR00377">
    <property type="entry name" value="IMPHPHTASES"/>
</dbReference>
<keyword evidence="6" id="KW-1185">Reference proteome</keyword>
<dbReference type="PANTHER" id="PTHR20854">
    <property type="entry name" value="INOSITOL MONOPHOSPHATASE"/>
    <property type="match status" value="1"/>
</dbReference>
<dbReference type="InterPro" id="IPR000760">
    <property type="entry name" value="Inositol_monophosphatase-like"/>
</dbReference>
<dbReference type="Pfam" id="PF00459">
    <property type="entry name" value="Inositol_P"/>
    <property type="match status" value="1"/>
</dbReference>
<organism evidence="5 6">
    <name type="scientific">Erythrobacter rubeus</name>
    <dbReference type="NCBI Taxonomy" id="2760803"/>
    <lineage>
        <taxon>Bacteria</taxon>
        <taxon>Pseudomonadati</taxon>
        <taxon>Pseudomonadota</taxon>
        <taxon>Alphaproteobacteria</taxon>
        <taxon>Sphingomonadales</taxon>
        <taxon>Erythrobacteraceae</taxon>
        <taxon>Erythrobacter/Porphyrobacter group</taxon>
        <taxon>Erythrobacter</taxon>
    </lineage>
</organism>
<keyword evidence="2" id="KW-0479">Metal-binding</keyword>
<evidence type="ECO:0000256" key="2">
    <source>
        <dbReference type="ARBA" id="ARBA00022723"/>
    </source>
</evidence>
<evidence type="ECO:0000256" key="4">
    <source>
        <dbReference type="ARBA" id="ARBA00022842"/>
    </source>
</evidence>
<dbReference type="Gene3D" id="3.30.540.10">
    <property type="entry name" value="Fructose-1,6-Bisphosphatase, subunit A, domain 1"/>
    <property type="match status" value="1"/>
</dbReference>
<reference evidence="5 6" key="1">
    <citation type="submission" date="2020-09" db="EMBL/GenBank/DDBJ databases">
        <authorList>
            <person name="Yoon J.-W."/>
        </authorList>
    </citation>
    <scope>NUCLEOTIDE SEQUENCE [LARGE SCALE GENOMIC DNA]</scope>
    <source>
        <strain evidence="5 6">KMU-140</strain>
    </source>
</reference>
<keyword evidence="3" id="KW-0378">Hydrolase</keyword>
<comment type="similarity">
    <text evidence="1">Belongs to the inositol monophosphatase superfamily.</text>
</comment>
<protein>
    <submittedName>
        <fullName evidence="5">Inositol monophosphatase</fullName>
    </submittedName>
</protein>
<dbReference type="Proteomes" id="UP000635384">
    <property type="component" value="Unassembled WGS sequence"/>
</dbReference>
<evidence type="ECO:0000256" key="1">
    <source>
        <dbReference type="ARBA" id="ARBA00009759"/>
    </source>
</evidence>
<evidence type="ECO:0000313" key="5">
    <source>
        <dbReference type="EMBL" id="MBD2842044.1"/>
    </source>
</evidence>
<dbReference type="Gene3D" id="3.40.190.80">
    <property type="match status" value="1"/>
</dbReference>
<gene>
    <name evidence="5" type="ORF">IB285_07210</name>
</gene>
<dbReference type="EMBL" id="JACXLC010000001">
    <property type="protein sequence ID" value="MBD2842044.1"/>
    <property type="molecule type" value="Genomic_DNA"/>
</dbReference>
<keyword evidence="4" id="KW-0460">Magnesium</keyword>
<proteinExistence type="inferred from homology"/>
<dbReference type="RefSeq" id="WP_190787539.1">
    <property type="nucleotide sequence ID" value="NZ_JACXLC010000001.1"/>
</dbReference>
<comment type="caution">
    <text evidence="5">The sequence shown here is derived from an EMBL/GenBank/DDBJ whole genome shotgun (WGS) entry which is preliminary data.</text>
</comment>